<sequence length="700" mass="74597">MNLQKRPFKTLRRIGAWTLSIVISTSLYYGVAALSAKANSGLNDSYTQQDAGSALKNAVDNSEIGQMVKQQQEQQDNSAVSNSNSSDSSSTSSSSDTGSDDRKNKEREDSSFTGRMIGDFFDEMGTTLAKAGFTTIDKLVFGLDPASIAVFAQQGNANEFDAISPIYYGFFALSWVLLIGVVIKNGLHIARGKNNPRVRARIGDYMIDLGVGVLLICFSWFIVYYLADWNSILMRFVAPNFSSKSELSSLEVYTGNYATSAFVRLVLIGMSIFINILYVCRKFMLIGSVMIGPFVGLGWASGNKRPFGIWLSETITNAFLPFSHALVFSMYFRLLDWSNKHNAGLMNKWWVAPVVMFFLIPVSAYFRQFFTALIYGLMGQNESYAAKTDMMGITGIRGMANLVGSTLGSFAGTSLAMKSQGSKTQTTSKQTSGGVGSSSVLTNVGAPSMGTSATQNTGLGQPSPTALSTLSATNPTSSGMSGGVVGSASMDGSPGAGNTPYYSSPSAMNGQEKGTVIGQATGQEGARNTPPGIHRMNQRIAQGHRIGSKVLGATGKVLGGATGLAMDVAATAVTGRPTNFRGALANAGSAMGQRVGATVGGIGGAGVGIRQSIREQKRMAQEQGMRLTNRQAFHQAMGFQQPHSGSVQLDMARSRAARNQFIGTMAGSAFSPNVSAKLGNYMAERTMRRSLERLSIVKMR</sequence>
<feature type="compositionally biased region" description="Low complexity" evidence="1">
    <location>
        <begin position="76"/>
        <end position="97"/>
    </location>
</feature>
<feature type="transmembrane region" description="Helical" evidence="2">
    <location>
        <begin position="307"/>
        <end position="328"/>
    </location>
</feature>
<keyword evidence="2" id="KW-0472">Membrane</keyword>
<feature type="compositionally biased region" description="Polar residues" evidence="1">
    <location>
        <begin position="500"/>
        <end position="509"/>
    </location>
</feature>
<evidence type="ECO:0000256" key="2">
    <source>
        <dbReference type="SAM" id="Phobius"/>
    </source>
</evidence>
<comment type="caution">
    <text evidence="3">The sequence shown here is derived from an EMBL/GenBank/DDBJ whole genome shotgun (WGS) entry which is preliminary data.</text>
</comment>
<feature type="region of interest" description="Disordered" evidence="1">
    <location>
        <begin position="421"/>
        <end position="512"/>
    </location>
</feature>
<feature type="transmembrane region" description="Helical" evidence="2">
    <location>
        <begin position="283"/>
        <end position="301"/>
    </location>
</feature>
<dbReference type="Proteomes" id="UP001057291">
    <property type="component" value="Unassembled WGS sequence"/>
</dbReference>
<dbReference type="AlphaFoldDB" id="A0AAV4LKZ6"/>
<keyword evidence="4" id="KW-1185">Reference proteome</keyword>
<proteinExistence type="predicted"/>
<feature type="transmembrane region" description="Helical" evidence="2">
    <location>
        <begin position="349"/>
        <end position="366"/>
    </location>
</feature>
<feature type="transmembrane region" description="Helical" evidence="2">
    <location>
        <begin position="166"/>
        <end position="184"/>
    </location>
</feature>
<feature type="compositionally biased region" description="Basic and acidic residues" evidence="1">
    <location>
        <begin position="99"/>
        <end position="109"/>
    </location>
</feature>
<reference evidence="3" key="1">
    <citation type="journal article" date="2023" name="Int. J. Syst. Evol. Microbiol.">
        <title>Collibacillus ludicampi gen. nov., sp. nov., a new soil bacterium of the family Alicyclobacillaceae.</title>
        <authorList>
            <person name="Jojima T."/>
            <person name="Ioku Y."/>
            <person name="Fukuta Y."/>
            <person name="Shirasaka N."/>
            <person name="Matsumura Y."/>
            <person name="Mori M."/>
        </authorList>
    </citation>
    <scope>NUCLEOTIDE SEQUENCE</scope>
    <source>
        <strain evidence="3">TP075</strain>
    </source>
</reference>
<feature type="region of interest" description="Disordered" evidence="1">
    <location>
        <begin position="66"/>
        <end position="109"/>
    </location>
</feature>
<accession>A0AAV4LKZ6</accession>
<evidence type="ECO:0000313" key="3">
    <source>
        <dbReference type="EMBL" id="GIM48453.1"/>
    </source>
</evidence>
<gene>
    <name evidence="3" type="ORF">DNHGIG_40020</name>
</gene>
<feature type="transmembrane region" description="Helical" evidence="2">
    <location>
        <begin position="257"/>
        <end position="278"/>
    </location>
</feature>
<feature type="compositionally biased region" description="Polar residues" evidence="1">
    <location>
        <begin position="66"/>
        <end position="75"/>
    </location>
</feature>
<evidence type="ECO:0000256" key="1">
    <source>
        <dbReference type="SAM" id="MobiDB-lite"/>
    </source>
</evidence>
<feature type="compositionally biased region" description="Polar residues" evidence="1">
    <location>
        <begin position="449"/>
        <end position="476"/>
    </location>
</feature>
<feature type="compositionally biased region" description="Low complexity" evidence="1">
    <location>
        <begin position="421"/>
        <end position="440"/>
    </location>
</feature>
<organism evidence="3 4">
    <name type="scientific">Collibacillus ludicampi</name>
    <dbReference type="NCBI Taxonomy" id="2771369"/>
    <lineage>
        <taxon>Bacteria</taxon>
        <taxon>Bacillati</taxon>
        <taxon>Bacillota</taxon>
        <taxon>Bacilli</taxon>
        <taxon>Bacillales</taxon>
        <taxon>Alicyclobacillaceae</taxon>
        <taxon>Collibacillus</taxon>
    </lineage>
</organism>
<feature type="transmembrane region" description="Helical" evidence="2">
    <location>
        <begin position="205"/>
        <end position="227"/>
    </location>
</feature>
<evidence type="ECO:0000313" key="4">
    <source>
        <dbReference type="Proteomes" id="UP001057291"/>
    </source>
</evidence>
<keyword evidence="2" id="KW-1133">Transmembrane helix</keyword>
<dbReference type="EMBL" id="BOQE01000002">
    <property type="protein sequence ID" value="GIM48453.1"/>
    <property type="molecule type" value="Genomic_DNA"/>
</dbReference>
<keyword evidence="2" id="KW-0812">Transmembrane</keyword>
<protein>
    <submittedName>
        <fullName evidence="3">Uncharacterized protein</fullName>
    </submittedName>
</protein>
<feature type="transmembrane region" description="Helical" evidence="2">
    <location>
        <begin position="14"/>
        <end position="36"/>
    </location>
</feature>
<name>A0AAV4LKZ6_9BACL</name>